<evidence type="ECO:0000256" key="4">
    <source>
        <dbReference type="ARBA" id="ARBA00023163"/>
    </source>
</evidence>
<keyword evidence="2" id="KW-0805">Transcription regulation</keyword>
<dbReference type="CDD" id="cd08427">
    <property type="entry name" value="PBP2_LTTR_like_2"/>
    <property type="match status" value="1"/>
</dbReference>
<dbReference type="Pfam" id="PF00126">
    <property type="entry name" value="HTH_1"/>
    <property type="match status" value="1"/>
</dbReference>
<evidence type="ECO:0000256" key="2">
    <source>
        <dbReference type="ARBA" id="ARBA00023015"/>
    </source>
</evidence>
<evidence type="ECO:0000313" key="6">
    <source>
        <dbReference type="EMBL" id="NYH72111.1"/>
    </source>
</evidence>
<accession>A0A7Z0BPG9</accession>
<comment type="caution">
    <text evidence="6">The sequence shown here is derived from an EMBL/GenBank/DDBJ whole genome shotgun (WGS) entry which is preliminary data.</text>
</comment>
<dbReference type="GO" id="GO:0000976">
    <property type="term" value="F:transcription cis-regulatory region binding"/>
    <property type="evidence" value="ECO:0007669"/>
    <property type="project" value="TreeGrafter"/>
</dbReference>
<keyword evidence="4" id="KW-0804">Transcription</keyword>
<dbReference type="Pfam" id="PF03466">
    <property type="entry name" value="LysR_substrate"/>
    <property type="match status" value="1"/>
</dbReference>
<dbReference type="SUPFAM" id="SSF46785">
    <property type="entry name" value="Winged helix' DNA-binding domain"/>
    <property type="match status" value="1"/>
</dbReference>
<dbReference type="PROSITE" id="PS50931">
    <property type="entry name" value="HTH_LYSR"/>
    <property type="match status" value="1"/>
</dbReference>
<comment type="similarity">
    <text evidence="1">Belongs to the LysR transcriptional regulatory family.</text>
</comment>
<dbReference type="InterPro" id="IPR005119">
    <property type="entry name" value="LysR_subst-bd"/>
</dbReference>
<organism evidence="6 7">
    <name type="scientific">Phytopseudomonas flavescens</name>
    <dbReference type="NCBI Taxonomy" id="29435"/>
    <lineage>
        <taxon>Bacteria</taxon>
        <taxon>Pseudomonadati</taxon>
        <taxon>Pseudomonadota</taxon>
        <taxon>Gammaproteobacteria</taxon>
        <taxon>Pseudomonadales</taxon>
        <taxon>Pseudomonadaceae</taxon>
        <taxon>Phytopseudomonas</taxon>
    </lineage>
</organism>
<dbReference type="Gene3D" id="1.10.10.10">
    <property type="entry name" value="Winged helix-like DNA-binding domain superfamily/Winged helix DNA-binding domain"/>
    <property type="match status" value="1"/>
</dbReference>
<dbReference type="Gene3D" id="3.40.190.290">
    <property type="match status" value="1"/>
</dbReference>
<name>A0A7Z0BPG9_9GAMM</name>
<dbReference type="PRINTS" id="PR00039">
    <property type="entry name" value="HTHLYSR"/>
</dbReference>
<gene>
    <name evidence="6" type="ORF">FHR27_000721</name>
</gene>
<dbReference type="PANTHER" id="PTHR30126">
    <property type="entry name" value="HTH-TYPE TRANSCRIPTIONAL REGULATOR"/>
    <property type="match status" value="1"/>
</dbReference>
<dbReference type="InterPro" id="IPR036388">
    <property type="entry name" value="WH-like_DNA-bd_sf"/>
</dbReference>
<proteinExistence type="inferred from homology"/>
<evidence type="ECO:0000313" key="7">
    <source>
        <dbReference type="Proteomes" id="UP000578688"/>
    </source>
</evidence>
<evidence type="ECO:0000256" key="1">
    <source>
        <dbReference type="ARBA" id="ARBA00009437"/>
    </source>
</evidence>
<dbReference type="EMBL" id="JACBYV010000001">
    <property type="protein sequence ID" value="NYH72111.1"/>
    <property type="molecule type" value="Genomic_DNA"/>
</dbReference>
<dbReference type="InterPro" id="IPR000847">
    <property type="entry name" value="LysR_HTH_N"/>
</dbReference>
<protein>
    <submittedName>
        <fullName evidence="6">DNA-binding transcriptional LysR family regulator</fullName>
    </submittedName>
</protein>
<reference evidence="6 7" key="1">
    <citation type="submission" date="2020-07" db="EMBL/GenBank/DDBJ databases">
        <title>Genomic analyses of the natural microbiome of Caenorhabditis elegans.</title>
        <authorList>
            <person name="Samuel B."/>
        </authorList>
    </citation>
    <scope>NUCLEOTIDE SEQUENCE [LARGE SCALE GENOMIC DNA]</scope>
    <source>
        <strain evidence="6 7">BIGb0408</strain>
    </source>
</reference>
<feature type="domain" description="HTH lysR-type" evidence="5">
    <location>
        <begin position="39"/>
        <end position="94"/>
    </location>
</feature>
<dbReference type="GO" id="GO:0003700">
    <property type="term" value="F:DNA-binding transcription factor activity"/>
    <property type="evidence" value="ECO:0007669"/>
    <property type="project" value="InterPro"/>
</dbReference>
<keyword evidence="3 6" id="KW-0238">DNA-binding</keyword>
<dbReference type="PANTHER" id="PTHR30126:SF94">
    <property type="entry name" value="LYSR FAMILY TRANSCRIPTIONAL REGULATOR"/>
    <property type="match status" value="1"/>
</dbReference>
<evidence type="ECO:0000256" key="3">
    <source>
        <dbReference type="ARBA" id="ARBA00023125"/>
    </source>
</evidence>
<keyword evidence="7" id="KW-1185">Reference proteome</keyword>
<sequence>MVILWHVFLVTMLTLAAVPGKRISFDSSSNNFDQWTDMLRELKTFLTVVRCGTFAAAGKQVGLTQSAVSAQIKNLEDAVGLSLFDRTGRTATLNQAGARAVPLAEKILEQFSLMGTPERIEDYRGELRIGAISTVQSCRMPAILLKLRDKAPGIEAKLVPGVSLDLLNQVDSGEIDLAIIIRPPFQLPKELELELVESEQFVLIAPLGTTIKDPLKMLTEHAFVRYDRSSFGGRLVTQFIRKHRIQPRQVLELDELDAIVKMVESGLGISLIPRAGLWVENPAKVQIVPLEDKAFHRDLVLISRYGSRQSPAQKLFRACVLGLTDGS</sequence>
<dbReference type="AlphaFoldDB" id="A0A7Z0BPG9"/>
<dbReference type="FunFam" id="1.10.10.10:FF:000001">
    <property type="entry name" value="LysR family transcriptional regulator"/>
    <property type="match status" value="1"/>
</dbReference>
<evidence type="ECO:0000259" key="5">
    <source>
        <dbReference type="PROSITE" id="PS50931"/>
    </source>
</evidence>
<dbReference type="SUPFAM" id="SSF53850">
    <property type="entry name" value="Periplasmic binding protein-like II"/>
    <property type="match status" value="1"/>
</dbReference>
<dbReference type="Proteomes" id="UP000578688">
    <property type="component" value="Unassembled WGS sequence"/>
</dbReference>
<dbReference type="InterPro" id="IPR036390">
    <property type="entry name" value="WH_DNA-bd_sf"/>
</dbReference>